<reference evidence="2" key="1">
    <citation type="submission" date="2024-06" db="EMBL/GenBank/DDBJ databases">
        <title>Evidence of context-dependent and transient costs of resisting viral infection in isolates of the marine microalga Micromonas sp. (class Mamiellophyceae).</title>
        <authorList>
            <person name="Bedi de Silva A."/>
            <person name="Schvarcz C.R."/>
            <person name="Steward G.R."/>
            <person name="Edwards K.F."/>
        </authorList>
    </citation>
    <scope>NUCLEOTIDE SEQUENCE</scope>
    <source>
        <strain evidence="2">McV-KB2</strain>
    </source>
</reference>
<dbReference type="Pfam" id="PF16778">
    <property type="entry name" value="Phage_tail_APC"/>
    <property type="match status" value="1"/>
</dbReference>
<dbReference type="InterPro" id="IPR031893">
    <property type="entry name" value="Phage_tail_APC"/>
</dbReference>
<dbReference type="Gene3D" id="6.10.140.1310">
    <property type="match status" value="1"/>
</dbReference>
<feature type="domain" description="Phage tail assembly chaperone-like" evidence="1">
    <location>
        <begin position="64"/>
        <end position="123"/>
    </location>
</feature>
<proteinExistence type="predicted"/>
<name>A0AAU7YQN9_9PHYC</name>
<sequence length="123" mass="14598">METADKNLLTLGIIQHMDIRFARMKFKEVENDDLYDRLVLIDTEGTDIRPTRDEFNTGLRNFKMQELRQERNKRLTDCDWVAIRAFTTDTPVPEEWKTYMQSLRDLPANTEDPENPVWPVPPE</sequence>
<dbReference type="EMBL" id="PP911589">
    <property type="protein sequence ID" value="XCA47500.1"/>
    <property type="molecule type" value="Genomic_DNA"/>
</dbReference>
<evidence type="ECO:0000313" key="2">
    <source>
        <dbReference type="EMBL" id="XCA47500.1"/>
    </source>
</evidence>
<evidence type="ECO:0000259" key="1">
    <source>
        <dbReference type="Pfam" id="PF16778"/>
    </source>
</evidence>
<organism evidence="2">
    <name type="scientific">Micromonas commoda virus</name>
    <dbReference type="NCBI Taxonomy" id="3057169"/>
    <lineage>
        <taxon>Viruses</taxon>
        <taxon>Varidnaviria</taxon>
        <taxon>Bamfordvirae</taxon>
        <taxon>Nucleocytoviricota</taxon>
        <taxon>Megaviricetes</taxon>
        <taxon>Algavirales</taxon>
        <taxon>Phycodnaviridae</taxon>
    </lineage>
</organism>
<accession>A0AAU7YQN9</accession>
<protein>
    <recommendedName>
        <fullName evidence="1">Phage tail assembly chaperone-like domain-containing protein</fullName>
    </recommendedName>
</protein>